<accession>A0ACC0V0X7</accession>
<reference evidence="1" key="1">
    <citation type="submission" date="2022-10" db="EMBL/GenBank/DDBJ databases">
        <title>Complete Genome of Trichothecium roseum strain YXFP-22015, a Plant Pathogen Isolated from Citrus.</title>
        <authorList>
            <person name="Wang Y."/>
            <person name="Zhu L."/>
        </authorList>
    </citation>
    <scope>NUCLEOTIDE SEQUENCE</scope>
    <source>
        <strain evidence="1">YXFP-22015</strain>
    </source>
</reference>
<sequence>MSIFVSEKPSPAAAETPAGFRTTATADARISTLTTSTAATQDRADARGRLLPSARPTGHQLFYIFGMDGVGGMAISAGVNFAIAYVMYTAQDVSADPIRLFSLPNTLAGDAAVTIIIQSLLTWLIEFVLVHYDLSKRAVQPIGWIAQPSLPFTRWLLMLPPLPSKPESEGQNATAAPAETPEQSIPMMFVHNALRAMIIAAIPGFILLWPASVGILLTLGRKSGGDWVFGKKWIPQAFKAILGGLFGLMTTPLMAMYWLVKAGWESAERETTEVAVVEEV</sequence>
<dbReference type="Proteomes" id="UP001163324">
    <property type="component" value="Chromosome 4"/>
</dbReference>
<evidence type="ECO:0000313" key="1">
    <source>
        <dbReference type="EMBL" id="KAI9899927.1"/>
    </source>
</evidence>
<organism evidence="1 2">
    <name type="scientific">Trichothecium roseum</name>
    <dbReference type="NCBI Taxonomy" id="47278"/>
    <lineage>
        <taxon>Eukaryota</taxon>
        <taxon>Fungi</taxon>
        <taxon>Dikarya</taxon>
        <taxon>Ascomycota</taxon>
        <taxon>Pezizomycotina</taxon>
        <taxon>Sordariomycetes</taxon>
        <taxon>Hypocreomycetidae</taxon>
        <taxon>Hypocreales</taxon>
        <taxon>Hypocreales incertae sedis</taxon>
        <taxon>Trichothecium</taxon>
    </lineage>
</organism>
<evidence type="ECO:0000313" key="2">
    <source>
        <dbReference type="Proteomes" id="UP001163324"/>
    </source>
</evidence>
<keyword evidence="2" id="KW-1185">Reference proteome</keyword>
<name>A0ACC0V0X7_9HYPO</name>
<gene>
    <name evidence="1" type="ORF">N3K66_004189</name>
</gene>
<protein>
    <submittedName>
        <fullName evidence="1">Uncharacterized protein</fullName>
    </submittedName>
</protein>
<comment type="caution">
    <text evidence="1">The sequence shown here is derived from an EMBL/GenBank/DDBJ whole genome shotgun (WGS) entry which is preliminary data.</text>
</comment>
<proteinExistence type="predicted"/>
<dbReference type="EMBL" id="CM047943">
    <property type="protein sequence ID" value="KAI9899927.1"/>
    <property type="molecule type" value="Genomic_DNA"/>
</dbReference>